<gene>
    <name evidence="2" type="ORF">E2C01_073976</name>
</gene>
<reference evidence="2 3" key="1">
    <citation type="submission" date="2019-05" db="EMBL/GenBank/DDBJ databases">
        <title>Another draft genome of Portunus trituberculatus and its Hox gene families provides insights of decapod evolution.</title>
        <authorList>
            <person name="Jeong J.-H."/>
            <person name="Song I."/>
            <person name="Kim S."/>
            <person name="Choi T."/>
            <person name="Kim D."/>
            <person name="Ryu S."/>
            <person name="Kim W."/>
        </authorList>
    </citation>
    <scope>NUCLEOTIDE SEQUENCE [LARGE SCALE GENOMIC DNA]</scope>
    <source>
        <tissue evidence="2">Muscle</tissue>
    </source>
</reference>
<proteinExistence type="predicted"/>
<dbReference type="AlphaFoldDB" id="A0A5B7IF40"/>
<evidence type="ECO:0000256" key="1">
    <source>
        <dbReference type="SAM" id="MobiDB-lite"/>
    </source>
</evidence>
<dbReference type="Proteomes" id="UP000324222">
    <property type="component" value="Unassembled WGS sequence"/>
</dbReference>
<feature type="compositionally biased region" description="Polar residues" evidence="1">
    <location>
        <begin position="61"/>
        <end position="77"/>
    </location>
</feature>
<accession>A0A5B7IF40</accession>
<feature type="region of interest" description="Disordered" evidence="1">
    <location>
        <begin position="51"/>
        <end position="86"/>
    </location>
</feature>
<comment type="caution">
    <text evidence="2">The sequence shown here is derived from an EMBL/GenBank/DDBJ whole genome shotgun (WGS) entry which is preliminary data.</text>
</comment>
<keyword evidence="3" id="KW-1185">Reference proteome</keyword>
<sequence length="100" mass="11073">MFCAKSWYTLERVVAARSLAHTSAINMTPAVFRPNLDTDARNVCFPLPHLKSNSREERQLETQARNPSMLQSASLGNKTGHPEEGNVACLFTDQGTIDLP</sequence>
<organism evidence="2 3">
    <name type="scientific">Portunus trituberculatus</name>
    <name type="common">Swimming crab</name>
    <name type="synonym">Neptunus trituberculatus</name>
    <dbReference type="NCBI Taxonomy" id="210409"/>
    <lineage>
        <taxon>Eukaryota</taxon>
        <taxon>Metazoa</taxon>
        <taxon>Ecdysozoa</taxon>
        <taxon>Arthropoda</taxon>
        <taxon>Crustacea</taxon>
        <taxon>Multicrustacea</taxon>
        <taxon>Malacostraca</taxon>
        <taxon>Eumalacostraca</taxon>
        <taxon>Eucarida</taxon>
        <taxon>Decapoda</taxon>
        <taxon>Pleocyemata</taxon>
        <taxon>Brachyura</taxon>
        <taxon>Eubrachyura</taxon>
        <taxon>Portunoidea</taxon>
        <taxon>Portunidae</taxon>
        <taxon>Portuninae</taxon>
        <taxon>Portunus</taxon>
    </lineage>
</organism>
<dbReference type="EMBL" id="VSRR010051186">
    <property type="protein sequence ID" value="MPC79448.1"/>
    <property type="molecule type" value="Genomic_DNA"/>
</dbReference>
<protein>
    <submittedName>
        <fullName evidence="2">Uncharacterized protein</fullName>
    </submittedName>
</protein>
<evidence type="ECO:0000313" key="2">
    <source>
        <dbReference type="EMBL" id="MPC79448.1"/>
    </source>
</evidence>
<evidence type="ECO:0000313" key="3">
    <source>
        <dbReference type="Proteomes" id="UP000324222"/>
    </source>
</evidence>
<name>A0A5B7IF40_PORTR</name>